<reference evidence="2 3" key="1">
    <citation type="submission" date="2018-10" db="EMBL/GenBank/DDBJ databases">
        <title>Butyricimonas faecalis sp. nov., isolated from human faeces and emended description of the genus Butyricimonas.</title>
        <authorList>
            <person name="Le Roy T."/>
            <person name="Van der Smissen P."/>
            <person name="Paquot A."/>
            <person name="Delzenne N."/>
            <person name="Muccioli G."/>
            <person name="Collet J.-F."/>
            <person name="Cani P.D."/>
        </authorList>
    </citation>
    <scope>NUCLEOTIDE SEQUENCE [LARGE SCALE GENOMIC DNA]</scope>
    <source>
        <strain evidence="2 3">H184</strain>
    </source>
</reference>
<evidence type="ECO:0000256" key="1">
    <source>
        <dbReference type="SAM" id="SignalP"/>
    </source>
</evidence>
<accession>A0A3S9VXC5</accession>
<feature type="signal peptide" evidence="1">
    <location>
        <begin position="1"/>
        <end position="21"/>
    </location>
</feature>
<organism evidence="2 3">
    <name type="scientific">Butyricimonas faecalis</name>
    <dbReference type="NCBI Taxonomy" id="2093856"/>
    <lineage>
        <taxon>Bacteria</taxon>
        <taxon>Pseudomonadati</taxon>
        <taxon>Bacteroidota</taxon>
        <taxon>Bacteroidia</taxon>
        <taxon>Bacteroidales</taxon>
        <taxon>Odoribacteraceae</taxon>
        <taxon>Butyricimonas</taxon>
    </lineage>
</organism>
<dbReference type="AlphaFoldDB" id="A0A3S9VXC5"/>
<proteinExistence type="predicted"/>
<dbReference type="Gene3D" id="2.40.128.410">
    <property type="match status" value="1"/>
</dbReference>
<sequence length="191" mass="20968">MKHITTLIALALTLGTLVPLAAQPQMTAKEKRTQTRQERKIAQQKAREQLYQDAVRALENNTFVLEANRLIFKRGGSVSVSSVKNFISMANKKATVQVSFDTPRPLQNGLGGFTVEGNVSDIRMKKDKKGSITYSFLVQGVGISAQVSLTLPQGSNKVSANISPSFHSNTLTMIGELVTQEKARVFEGFKR</sequence>
<dbReference type="KEGG" id="buy:D8S85_17560"/>
<name>A0A3S9VXC5_9BACT</name>
<dbReference type="RefSeq" id="WP_106481590.1">
    <property type="nucleotide sequence ID" value="NZ_CP032819.1"/>
</dbReference>
<dbReference type="EMBL" id="CP032819">
    <property type="protein sequence ID" value="AZS31183.1"/>
    <property type="molecule type" value="Genomic_DNA"/>
</dbReference>
<gene>
    <name evidence="2" type="ORF">D8S85_17560</name>
</gene>
<evidence type="ECO:0000313" key="3">
    <source>
        <dbReference type="Proteomes" id="UP000270673"/>
    </source>
</evidence>
<evidence type="ECO:0000313" key="2">
    <source>
        <dbReference type="EMBL" id="AZS31183.1"/>
    </source>
</evidence>
<dbReference type="InterPro" id="IPR025347">
    <property type="entry name" value="DUF4251"/>
</dbReference>
<keyword evidence="3" id="KW-1185">Reference proteome</keyword>
<dbReference type="Proteomes" id="UP000270673">
    <property type="component" value="Chromosome"/>
</dbReference>
<keyword evidence="1" id="KW-0732">Signal</keyword>
<protein>
    <submittedName>
        <fullName evidence="2">DUF4251 domain-containing protein</fullName>
    </submittedName>
</protein>
<dbReference type="Pfam" id="PF14059">
    <property type="entry name" value="DUF4251"/>
    <property type="match status" value="1"/>
</dbReference>
<dbReference type="OrthoDB" id="982410at2"/>
<feature type="chain" id="PRO_5019570378" evidence="1">
    <location>
        <begin position="22"/>
        <end position="191"/>
    </location>
</feature>